<keyword evidence="1" id="KW-0805">Transcription regulation</keyword>
<proteinExistence type="predicted"/>
<sequence length="351" mass="38662">MTRTRSRSQRNAATIKDVAQHAGVSSMTVSRVINGDGMVRDTTRAKVTEAIKALNYSPSVAARQLAGGDELRIALAYANPSAAYLSELLMGCLEQTSRLNVQLTLERFEPDCAVADVVKHLKRGQVNGIILPTPLCDREDMLSALQDENIPTVTVAPASNRPDSHCVYIDDFEAAKEMTRYLIDTGHRRIGFIKGNPQHGSSVRRYRGFLAALAEAGMDMDPTLVEQGLYTYRSGLSAAEKLLRLPQRPTAIFASNDDMAAATIAMAHMMMLHVPFDLSVCGCDDTPLATTIWPELTTIRLPIREMAMSATEMLVEAVRSRKRKSKIQHQLFDCKLVRRQSDAPPPSYGRG</sequence>
<dbReference type="SUPFAM" id="SSF47413">
    <property type="entry name" value="lambda repressor-like DNA-binding domains"/>
    <property type="match status" value="1"/>
</dbReference>
<dbReference type="GO" id="GO:0003700">
    <property type="term" value="F:DNA-binding transcription factor activity"/>
    <property type="evidence" value="ECO:0007669"/>
    <property type="project" value="TreeGrafter"/>
</dbReference>
<feature type="domain" description="HTH lacI-type" evidence="4">
    <location>
        <begin position="13"/>
        <end position="67"/>
    </location>
</feature>
<dbReference type="Pfam" id="PF13377">
    <property type="entry name" value="Peripla_BP_3"/>
    <property type="match status" value="1"/>
</dbReference>
<dbReference type="SUPFAM" id="SSF53822">
    <property type="entry name" value="Periplasmic binding protein-like I"/>
    <property type="match status" value="1"/>
</dbReference>
<dbReference type="GO" id="GO:0000976">
    <property type="term" value="F:transcription cis-regulatory region binding"/>
    <property type="evidence" value="ECO:0007669"/>
    <property type="project" value="TreeGrafter"/>
</dbReference>
<comment type="caution">
    <text evidence="5">The sequence shown here is derived from an EMBL/GenBank/DDBJ whole genome shotgun (WGS) entry which is preliminary data.</text>
</comment>
<dbReference type="PRINTS" id="PR00036">
    <property type="entry name" value="HTHLACI"/>
</dbReference>
<evidence type="ECO:0000256" key="1">
    <source>
        <dbReference type="ARBA" id="ARBA00023015"/>
    </source>
</evidence>
<evidence type="ECO:0000256" key="3">
    <source>
        <dbReference type="ARBA" id="ARBA00023163"/>
    </source>
</evidence>
<accession>A0A3S2Y9Q8</accession>
<organism evidence="5 6">
    <name type="scientific">Novosphingobium umbonatum</name>
    <dbReference type="NCBI Taxonomy" id="1908524"/>
    <lineage>
        <taxon>Bacteria</taxon>
        <taxon>Pseudomonadati</taxon>
        <taxon>Pseudomonadota</taxon>
        <taxon>Alphaproteobacteria</taxon>
        <taxon>Sphingomonadales</taxon>
        <taxon>Sphingomonadaceae</taxon>
        <taxon>Novosphingobium</taxon>
    </lineage>
</organism>
<dbReference type="PROSITE" id="PS00356">
    <property type="entry name" value="HTH_LACI_1"/>
    <property type="match status" value="1"/>
</dbReference>
<evidence type="ECO:0000313" key="5">
    <source>
        <dbReference type="EMBL" id="RVU05648.1"/>
    </source>
</evidence>
<name>A0A3S2Y9Q8_9SPHN</name>
<gene>
    <name evidence="5" type="ORF">EOE18_06535</name>
</gene>
<evidence type="ECO:0000256" key="2">
    <source>
        <dbReference type="ARBA" id="ARBA00023125"/>
    </source>
</evidence>
<dbReference type="InterPro" id="IPR000843">
    <property type="entry name" value="HTH_LacI"/>
</dbReference>
<dbReference type="PANTHER" id="PTHR30146:SF153">
    <property type="entry name" value="LACTOSE OPERON REPRESSOR"/>
    <property type="match status" value="1"/>
</dbReference>
<keyword evidence="3" id="KW-0804">Transcription</keyword>
<dbReference type="Gene3D" id="3.40.50.2300">
    <property type="match status" value="2"/>
</dbReference>
<dbReference type="AlphaFoldDB" id="A0A3S2Y9Q8"/>
<dbReference type="Pfam" id="PF00356">
    <property type="entry name" value="LacI"/>
    <property type="match status" value="1"/>
</dbReference>
<dbReference type="Proteomes" id="UP000282837">
    <property type="component" value="Unassembled WGS sequence"/>
</dbReference>
<evidence type="ECO:0000313" key="6">
    <source>
        <dbReference type="Proteomes" id="UP000282837"/>
    </source>
</evidence>
<dbReference type="CDD" id="cd01392">
    <property type="entry name" value="HTH_LacI"/>
    <property type="match status" value="1"/>
</dbReference>
<dbReference type="EMBL" id="SACO01000004">
    <property type="protein sequence ID" value="RVU05648.1"/>
    <property type="molecule type" value="Genomic_DNA"/>
</dbReference>
<dbReference type="InterPro" id="IPR028082">
    <property type="entry name" value="Peripla_BP_I"/>
</dbReference>
<dbReference type="SMART" id="SM00354">
    <property type="entry name" value="HTH_LACI"/>
    <property type="match status" value="1"/>
</dbReference>
<reference evidence="5 6" key="1">
    <citation type="submission" date="2019-01" db="EMBL/GenBank/DDBJ databases">
        <authorList>
            <person name="Chen W.-M."/>
        </authorList>
    </citation>
    <scope>NUCLEOTIDE SEQUENCE [LARGE SCALE GENOMIC DNA]</scope>
    <source>
        <strain evidence="5 6">FSY-9</strain>
    </source>
</reference>
<dbReference type="OrthoDB" id="7939625at2"/>
<keyword evidence="6" id="KW-1185">Reference proteome</keyword>
<dbReference type="CDD" id="cd01545">
    <property type="entry name" value="PBP1_SalR"/>
    <property type="match status" value="1"/>
</dbReference>
<keyword evidence="2 5" id="KW-0238">DNA-binding</keyword>
<evidence type="ECO:0000259" key="4">
    <source>
        <dbReference type="PROSITE" id="PS50932"/>
    </source>
</evidence>
<dbReference type="PANTHER" id="PTHR30146">
    <property type="entry name" value="LACI-RELATED TRANSCRIPTIONAL REPRESSOR"/>
    <property type="match status" value="1"/>
</dbReference>
<dbReference type="InterPro" id="IPR046335">
    <property type="entry name" value="LacI/GalR-like_sensor"/>
</dbReference>
<dbReference type="InterPro" id="IPR010982">
    <property type="entry name" value="Lambda_DNA-bd_dom_sf"/>
</dbReference>
<dbReference type="PROSITE" id="PS50932">
    <property type="entry name" value="HTH_LACI_2"/>
    <property type="match status" value="1"/>
</dbReference>
<dbReference type="Gene3D" id="1.10.260.40">
    <property type="entry name" value="lambda repressor-like DNA-binding domains"/>
    <property type="match status" value="1"/>
</dbReference>
<protein>
    <submittedName>
        <fullName evidence="5">LacI family DNA-binding transcriptional regulator</fullName>
    </submittedName>
</protein>
<dbReference type="RefSeq" id="WP_127707489.1">
    <property type="nucleotide sequence ID" value="NZ_SACO01000004.1"/>
</dbReference>